<reference evidence="1" key="1">
    <citation type="submission" date="2017-07" db="EMBL/GenBank/DDBJ databases">
        <title>Taro Niue Genome Assembly and Annotation.</title>
        <authorList>
            <person name="Atibalentja N."/>
            <person name="Keating K."/>
            <person name="Fields C.J."/>
        </authorList>
    </citation>
    <scope>NUCLEOTIDE SEQUENCE</scope>
    <source>
        <strain evidence="1">Niue_2</strain>
        <tissue evidence="1">Leaf</tissue>
    </source>
</reference>
<comment type="caution">
    <text evidence="1">The sequence shown here is derived from an EMBL/GenBank/DDBJ whole genome shotgun (WGS) entry which is preliminary data.</text>
</comment>
<name>A0A843WHB9_COLES</name>
<evidence type="ECO:0000313" key="2">
    <source>
        <dbReference type="Proteomes" id="UP000652761"/>
    </source>
</evidence>
<organism evidence="1 2">
    <name type="scientific">Colocasia esculenta</name>
    <name type="common">Wild taro</name>
    <name type="synonym">Arum esculentum</name>
    <dbReference type="NCBI Taxonomy" id="4460"/>
    <lineage>
        <taxon>Eukaryota</taxon>
        <taxon>Viridiplantae</taxon>
        <taxon>Streptophyta</taxon>
        <taxon>Embryophyta</taxon>
        <taxon>Tracheophyta</taxon>
        <taxon>Spermatophyta</taxon>
        <taxon>Magnoliopsida</taxon>
        <taxon>Liliopsida</taxon>
        <taxon>Araceae</taxon>
        <taxon>Aroideae</taxon>
        <taxon>Colocasieae</taxon>
        <taxon>Colocasia</taxon>
    </lineage>
</organism>
<evidence type="ECO:0000313" key="1">
    <source>
        <dbReference type="EMBL" id="MQM10883.1"/>
    </source>
</evidence>
<dbReference type="AlphaFoldDB" id="A0A843WHB9"/>
<dbReference type="Proteomes" id="UP000652761">
    <property type="component" value="Unassembled WGS sequence"/>
</dbReference>
<proteinExistence type="predicted"/>
<protein>
    <submittedName>
        <fullName evidence="1">Uncharacterized protein</fullName>
    </submittedName>
</protein>
<dbReference type="EMBL" id="NMUH01004808">
    <property type="protein sequence ID" value="MQM10883.1"/>
    <property type="molecule type" value="Genomic_DNA"/>
</dbReference>
<sequence length="80" mass="9036">MRVHSLLRPMRVHLLRRPAVVVRTLEPSSGNSCHSSCRCTLAPWSSSWSLPSEEQTPHSKPLRSVLLLISYSSNEMKPLI</sequence>
<accession>A0A843WHB9</accession>
<gene>
    <name evidence="1" type="ORF">Taro_043782</name>
</gene>
<keyword evidence="2" id="KW-1185">Reference proteome</keyword>